<proteinExistence type="predicted"/>
<dbReference type="RefSeq" id="WP_203197122.1">
    <property type="nucleotide sequence ID" value="NZ_CP063365.1"/>
</dbReference>
<dbReference type="Proteomes" id="UP000596427">
    <property type="component" value="Plasmid unnamed3"/>
</dbReference>
<evidence type="ECO:0000313" key="1">
    <source>
        <dbReference type="EMBL" id="QRG10247.1"/>
    </source>
</evidence>
<dbReference type="EMBL" id="CP063365">
    <property type="protein sequence ID" value="QRG10247.1"/>
    <property type="molecule type" value="Genomic_DNA"/>
</dbReference>
<organism evidence="1 2">
    <name type="scientific">Xanthobacter dioxanivorans</name>
    <dbReference type="NCBI Taxonomy" id="2528964"/>
    <lineage>
        <taxon>Bacteria</taxon>
        <taxon>Pseudomonadati</taxon>
        <taxon>Pseudomonadota</taxon>
        <taxon>Alphaproteobacteria</taxon>
        <taxon>Hyphomicrobiales</taxon>
        <taxon>Xanthobacteraceae</taxon>
        <taxon>Xanthobacter</taxon>
    </lineage>
</organism>
<sequence length="147" mass="16003">MAIDVRRLDRDVIDVLTKDSRLVTYVLRNTLAAPWRDYGWGRELTTSQVLSACRRLEARGHVAEASTSYATYKAWQITEAGRAEHHRTTEQGAADDLVLEDPEKAGWWAYRTGTAGSRSGIVGGFPTATAARRAAARAAAPISNGGD</sequence>
<keyword evidence="2" id="KW-1185">Reference proteome</keyword>
<reference evidence="1 2" key="1">
    <citation type="submission" date="2020-10" db="EMBL/GenBank/DDBJ databases">
        <title>Degradation of 1,4-Dioxane by Xanthobacter sp. YN2, via a Novel Group-2 Soluble Di-Iron Monooxygenase.</title>
        <authorList>
            <person name="Ma F."/>
            <person name="Wang Y."/>
            <person name="Yang J."/>
            <person name="Guo H."/>
            <person name="Su D."/>
            <person name="Yu L."/>
        </authorList>
    </citation>
    <scope>NUCLEOTIDE SEQUENCE [LARGE SCALE GENOMIC DNA]</scope>
    <source>
        <strain evidence="1 2">YN2</strain>
        <plasmid evidence="1 2">unnamed3</plasmid>
    </source>
</reference>
<accession>A0A974PUY9</accession>
<protein>
    <submittedName>
        <fullName evidence="1">Uncharacterized protein</fullName>
    </submittedName>
</protein>
<dbReference type="AlphaFoldDB" id="A0A974PUY9"/>
<gene>
    <name evidence="1" type="ORF">EZH22_31230</name>
</gene>
<name>A0A974PUY9_9HYPH</name>
<keyword evidence="1" id="KW-0614">Plasmid</keyword>
<dbReference type="KEGG" id="xdi:EZH22_31230"/>
<evidence type="ECO:0000313" key="2">
    <source>
        <dbReference type="Proteomes" id="UP000596427"/>
    </source>
</evidence>
<geneLocation type="plasmid" evidence="1 2">
    <name>unnamed3</name>
</geneLocation>